<dbReference type="AlphaFoldDB" id="G0TYB1"/>
<dbReference type="VEuPathDB" id="TriTrypDB:TvY486_0702900"/>
<accession>G0TYB1</accession>
<dbReference type="EMBL" id="HE573023">
    <property type="protein sequence ID" value="CCC48956.1"/>
    <property type="molecule type" value="Genomic_DNA"/>
</dbReference>
<protein>
    <submittedName>
        <fullName evidence="1">Uncharacterized protein</fullName>
    </submittedName>
</protein>
<organism evidence="1">
    <name type="scientific">Trypanosoma vivax (strain Y486)</name>
    <dbReference type="NCBI Taxonomy" id="1055687"/>
    <lineage>
        <taxon>Eukaryota</taxon>
        <taxon>Discoba</taxon>
        <taxon>Euglenozoa</taxon>
        <taxon>Kinetoplastea</taxon>
        <taxon>Metakinetoplastina</taxon>
        <taxon>Trypanosomatida</taxon>
        <taxon>Trypanosomatidae</taxon>
        <taxon>Trypanosoma</taxon>
        <taxon>Duttonella</taxon>
    </lineage>
</organism>
<evidence type="ECO:0000313" key="1">
    <source>
        <dbReference type="EMBL" id="CCC48956.1"/>
    </source>
</evidence>
<gene>
    <name evidence="1" type="ORF">TVY486_0702900</name>
</gene>
<sequence>MLAFLQRQWESGADGCLIEDMITAAFSDFAPYAGAEQQHLRFVRRQADGTISNLVYEDDGNWSVNIGNPHIGGFSFTTTNELFCDLRLRIPLLLRGANANAGRDSSMRKSPEVTNNATHEEVLYARQNFQYAVPPPRGPHGSFGALEVLYSYVSGGYGAGIRLGPFSMRAVALPSAVVPPQISKSNPHSRFPLVMDASLCVPLESMLESSLNSSNAATKSSAVPFYRLTLGVQHAFGVPDGDTLAALCLHAAPNGKLHDDLRVLVVQTLASGNKAVRPPTNEASSLSRSAFMLSETNWREMGTLVGVQKSFGNGLVRVSASAMVHERDMDYEAAVVGDARSLFNTPTVLKIGINRARRIAVGVVTKVIGELTLTLGVHCLGGDMRFGLEVAM</sequence>
<name>G0TYB1_TRYVY</name>
<reference evidence="1" key="1">
    <citation type="journal article" date="2012" name="Proc. Natl. Acad. Sci. U.S.A.">
        <title>Antigenic diversity is generated by distinct evolutionary mechanisms in African trypanosome species.</title>
        <authorList>
            <person name="Jackson A.P."/>
            <person name="Berry A."/>
            <person name="Aslett M."/>
            <person name="Allison H.C."/>
            <person name="Burton P."/>
            <person name="Vavrova-Anderson J."/>
            <person name="Brown R."/>
            <person name="Browne H."/>
            <person name="Corton N."/>
            <person name="Hauser H."/>
            <person name="Gamble J."/>
            <person name="Gilderthorp R."/>
            <person name="Marcello L."/>
            <person name="McQuillan J."/>
            <person name="Otto T.D."/>
            <person name="Quail M.A."/>
            <person name="Sanders M.J."/>
            <person name="van Tonder A."/>
            <person name="Ginger M.L."/>
            <person name="Field M.C."/>
            <person name="Barry J.D."/>
            <person name="Hertz-Fowler C."/>
            <person name="Berriman M."/>
        </authorList>
    </citation>
    <scope>NUCLEOTIDE SEQUENCE</scope>
    <source>
        <strain evidence="1">Y486</strain>
    </source>
</reference>
<proteinExistence type="predicted"/>
<dbReference type="OMA" id="LHIEECI"/>